<dbReference type="RefSeq" id="WP_141285636.1">
    <property type="nucleotide sequence ID" value="NZ_BAAAEW010000018.1"/>
</dbReference>
<feature type="coiled-coil region" evidence="1">
    <location>
        <begin position="74"/>
        <end position="104"/>
    </location>
</feature>
<keyword evidence="2" id="KW-1133">Transmembrane helix</keyword>
<evidence type="ECO:0000256" key="2">
    <source>
        <dbReference type="SAM" id="Phobius"/>
    </source>
</evidence>
<evidence type="ECO:0000256" key="1">
    <source>
        <dbReference type="SAM" id="Coils"/>
    </source>
</evidence>
<name>A0ABP3VBC7_9BURK</name>
<dbReference type="Proteomes" id="UP001500279">
    <property type="component" value="Unassembled WGS sequence"/>
</dbReference>
<protein>
    <submittedName>
        <fullName evidence="3">Low affinity iron permease family protein</fullName>
    </submittedName>
</protein>
<proteinExistence type="predicted"/>
<keyword evidence="2" id="KW-0472">Membrane</keyword>
<keyword evidence="1" id="KW-0175">Coiled coil</keyword>
<organism evidence="3 4">
    <name type="scientific">Ideonella azotifigens</name>
    <dbReference type="NCBI Taxonomy" id="513160"/>
    <lineage>
        <taxon>Bacteria</taxon>
        <taxon>Pseudomonadati</taxon>
        <taxon>Pseudomonadota</taxon>
        <taxon>Betaproteobacteria</taxon>
        <taxon>Burkholderiales</taxon>
        <taxon>Sphaerotilaceae</taxon>
        <taxon>Ideonella</taxon>
    </lineage>
</organism>
<keyword evidence="2" id="KW-0812">Transmembrane</keyword>
<feature type="transmembrane region" description="Helical" evidence="2">
    <location>
        <begin position="47"/>
        <end position="66"/>
    </location>
</feature>
<reference evidence="4" key="1">
    <citation type="journal article" date="2019" name="Int. J. Syst. Evol. Microbiol.">
        <title>The Global Catalogue of Microorganisms (GCM) 10K type strain sequencing project: providing services to taxonomists for standard genome sequencing and annotation.</title>
        <authorList>
            <consortium name="The Broad Institute Genomics Platform"/>
            <consortium name="The Broad Institute Genome Sequencing Center for Infectious Disease"/>
            <person name="Wu L."/>
            <person name="Ma J."/>
        </authorList>
    </citation>
    <scope>NUCLEOTIDE SEQUENCE [LARGE SCALE GENOMIC DNA]</scope>
    <source>
        <strain evidence="4">JCM 15503</strain>
    </source>
</reference>
<evidence type="ECO:0000313" key="4">
    <source>
        <dbReference type="Proteomes" id="UP001500279"/>
    </source>
</evidence>
<keyword evidence="4" id="KW-1185">Reference proteome</keyword>
<gene>
    <name evidence="3" type="ORF">GCM10009107_28700</name>
</gene>
<comment type="caution">
    <text evidence="3">The sequence shown here is derived from an EMBL/GenBank/DDBJ whole genome shotgun (WGS) entry which is preliminary data.</text>
</comment>
<sequence length="142" mass="15931">MSLSTVFQHFANKTSRAAGQPLTFVGAVTIIVLWALCGPMFGFSDTWQLIINTSTTIVTFLMVFLIQNTQNRDGEAMQIKLDELIRAVKEANNAMIDLEQLDEAELDRLRETYILLAQKARRGVQAGKDSAEIIQEQLDEEP</sequence>
<evidence type="ECO:0000313" key="3">
    <source>
        <dbReference type="EMBL" id="GAA0753483.1"/>
    </source>
</evidence>
<dbReference type="InterPro" id="IPR007251">
    <property type="entry name" value="Iron_permease_Fet4"/>
</dbReference>
<feature type="transmembrane region" description="Helical" evidence="2">
    <location>
        <begin position="21"/>
        <end position="41"/>
    </location>
</feature>
<dbReference type="EMBL" id="BAAAEW010000018">
    <property type="protein sequence ID" value="GAA0753483.1"/>
    <property type="molecule type" value="Genomic_DNA"/>
</dbReference>
<dbReference type="Pfam" id="PF04120">
    <property type="entry name" value="Iron_permease"/>
    <property type="match status" value="1"/>
</dbReference>
<accession>A0ABP3VBC7</accession>